<keyword evidence="3" id="KW-1185">Reference proteome</keyword>
<dbReference type="Proteomes" id="UP001374803">
    <property type="component" value="Chromosome"/>
</dbReference>
<keyword evidence="1" id="KW-0812">Transmembrane</keyword>
<organism evidence="2 3">
    <name type="scientific">Pendulispora rubella</name>
    <dbReference type="NCBI Taxonomy" id="2741070"/>
    <lineage>
        <taxon>Bacteria</taxon>
        <taxon>Pseudomonadati</taxon>
        <taxon>Myxococcota</taxon>
        <taxon>Myxococcia</taxon>
        <taxon>Myxococcales</taxon>
        <taxon>Sorangiineae</taxon>
        <taxon>Pendulisporaceae</taxon>
        <taxon>Pendulispora</taxon>
    </lineage>
</organism>
<accession>A0ABZ2LH63</accession>
<gene>
    <name evidence="2" type="ORF">LVJ94_24015</name>
</gene>
<evidence type="ECO:0000313" key="2">
    <source>
        <dbReference type="EMBL" id="WXB10282.1"/>
    </source>
</evidence>
<reference evidence="2" key="1">
    <citation type="submission" date="2021-12" db="EMBL/GenBank/DDBJ databases">
        <title>Discovery of the Pendulisporaceae a myxobacterial family with distinct sporulation behavior and unique specialized metabolism.</title>
        <authorList>
            <person name="Garcia R."/>
            <person name="Popoff A."/>
            <person name="Bader C.D."/>
            <person name="Loehr J."/>
            <person name="Walesch S."/>
            <person name="Walt C."/>
            <person name="Boldt J."/>
            <person name="Bunk B."/>
            <person name="Haeckl F.J.F.P.J."/>
            <person name="Gunesch A.P."/>
            <person name="Birkelbach J."/>
            <person name="Nuebel U."/>
            <person name="Pietschmann T."/>
            <person name="Bach T."/>
            <person name="Mueller R."/>
        </authorList>
    </citation>
    <scope>NUCLEOTIDE SEQUENCE</scope>
    <source>
        <strain evidence="2">MSr11367</strain>
    </source>
</reference>
<feature type="transmembrane region" description="Helical" evidence="1">
    <location>
        <begin position="47"/>
        <end position="71"/>
    </location>
</feature>
<proteinExistence type="predicted"/>
<protein>
    <submittedName>
        <fullName evidence="2">Uncharacterized protein</fullName>
    </submittedName>
</protein>
<dbReference type="RefSeq" id="WP_394839959.1">
    <property type="nucleotide sequence ID" value="NZ_CP089929.1"/>
</dbReference>
<name>A0ABZ2LH63_9BACT</name>
<keyword evidence="1" id="KW-0472">Membrane</keyword>
<evidence type="ECO:0000256" key="1">
    <source>
        <dbReference type="SAM" id="Phobius"/>
    </source>
</evidence>
<keyword evidence="1" id="KW-1133">Transmembrane helix</keyword>
<evidence type="ECO:0000313" key="3">
    <source>
        <dbReference type="Proteomes" id="UP001374803"/>
    </source>
</evidence>
<dbReference type="EMBL" id="CP089983">
    <property type="protein sequence ID" value="WXB10282.1"/>
    <property type="molecule type" value="Genomic_DNA"/>
</dbReference>
<sequence>MTFAIVPAAGLETRSVKSDAPAAESTVVASAASHHVSAPSLLAPFAVVAWILVSELFISGLILLGLLLGALRLITIGCGPPI</sequence>